<name>A0A0D2B0P6_9EURO</name>
<feature type="region of interest" description="Disordered" evidence="2">
    <location>
        <begin position="1"/>
        <end position="20"/>
    </location>
</feature>
<dbReference type="GeneID" id="27336640"/>
<feature type="compositionally biased region" description="Basic and acidic residues" evidence="2">
    <location>
        <begin position="760"/>
        <end position="772"/>
    </location>
</feature>
<feature type="compositionally biased region" description="Polar residues" evidence="2">
    <location>
        <begin position="726"/>
        <end position="738"/>
    </location>
</feature>
<evidence type="ECO:0000256" key="2">
    <source>
        <dbReference type="SAM" id="MobiDB-lite"/>
    </source>
</evidence>
<evidence type="ECO:0000313" key="4">
    <source>
        <dbReference type="Proteomes" id="UP000053328"/>
    </source>
</evidence>
<evidence type="ECO:0000256" key="1">
    <source>
        <dbReference type="SAM" id="Coils"/>
    </source>
</evidence>
<protein>
    <submittedName>
        <fullName evidence="3">Uncharacterized protein</fullName>
    </submittedName>
</protein>
<dbReference type="Proteomes" id="UP000053328">
    <property type="component" value="Unassembled WGS sequence"/>
</dbReference>
<dbReference type="STRING" id="91928.A0A0D2B0P6"/>
<accession>A0A0D2B0P6</accession>
<proteinExistence type="predicted"/>
<feature type="compositionally biased region" description="Polar residues" evidence="2">
    <location>
        <begin position="488"/>
        <end position="498"/>
    </location>
</feature>
<feature type="compositionally biased region" description="Basic residues" evidence="2">
    <location>
        <begin position="750"/>
        <end position="759"/>
    </location>
</feature>
<gene>
    <name evidence="3" type="ORF">PV08_09557</name>
</gene>
<dbReference type="VEuPathDB" id="FungiDB:PV08_09557"/>
<feature type="region of interest" description="Disordered" evidence="2">
    <location>
        <begin position="49"/>
        <end position="68"/>
    </location>
</feature>
<reference evidence="3 4" key="1">
    <citation type="submission" date="2015-01" db="EMBL/GenBank/DDBJ databases">
        <title>The Genome Sequence of Exophiala spinifera CBS89968.</title>
        <authorList>
            <consortium name="The Broad Institute Genomics Platform"/>
            <person name="Cuomo C."/>
            <person name="de Hoog S."/>
            <person name="Gorbushina A."/>
            <person name="Stielow B."/>
            <person name="Teixiera M."/>
            <person name="Abouelleil A."/>
            <person name="Chapman S.B."/>
            <person name="Priest M."/>
            <person name="Young S.K."/>
            <person name="Wortman J."/>
            <person name="Nusbaum C."/>
            <person name="Birren B."/>
        </authorList>
    </citation>
    <scope>NUCLEOTIDE SEQUENCE [LARGE SCALE GENOMIC DNA]</scope>
    <source>
        <strain evidence="3 4">CBS 89968</strain>
    </source>
</reference>
<feature type="coiled-coil region" evidence="1">
    <location>
        <begin position="555"/>
        <end position="582"/>
    </location>
</feature>
<keyword evidence="4" id="KW-1185">Reference proteome</keyword>
<feature type="compositionally biased region" description="Basic and acidic residues" evidence="2">
    <location>
        <begin position="689"/>
        <end position="707"/>
    </location>
</feature>
<organism evidence="3 4">
    <name type="scientific">Exophiala spinifera</name>
    <dbReference type="NCBI Taxonomy" id="91928"/>
    <lineage>
        <taxon>Eukaryota</taxon>
        <taxon>Fungi</taxon>
        <taxon>Dikarya</taxon>
        <taxon>Ascomycota</taxon>
        <taxon>Pezizomycotina</taxon>
        <taxon>Eurotiomycetes</taxon>
        <taxon>Chaetothyriomycetidae</taxon>
        <taxon>Chaetothyriales</taxon>
        <taxon>Herpotrichiellaceae</taxon>
        <taxon>Exophiala</taxon>
    </lineage>
</organism>
<dbReference type="OrthoDB" id="4119476at2759"/>
<dbReference type="AlphaFoldDB" id="A0A0D2B0P6"/>
<dbReference type="EMBL" id="KN847498">
    <property type="protein sequence ID" value="KIW12280.1"/>
    <property type="molecule type" value="Genomic_DNA"/>
</dbReference>
<feature type="region of interest" description="Disordered" evidence="2">
    <location>
        <begin position="679"/>
        <end position="772"/>
    </location>
</feature>
<feature type="compositionally biased region" description="Basic and acidic residues" evidence="2">
    <location>
        <begin position="8"/>
        <end position="17"/>
    </location>
</feature>
<dbReference type="HOGENOM" id="CLU_362094_0_0_1"/>
<sequence>MSVSSRAGDAHVNPKDPRLHRRTVLHEPSNIVSSPALEKNKSAVLRDETIPETTVQHGNGSTPPGPTTTDRETAMMTMISNAIDGRLLSRNRENAERSLKKVRAAHERVQRTHSQYPLVVHQSAQSLKKAEETFQAAQQEMEAHLAADKTRLEDFLRIFVDGPAKRSTEHQAQRAELNELRQELKAMQTQISSGSKKSELMSAELAKVTTDLTRSSSENDELKKRASHQETTIETLTLQLKELQQSYDGLIKTFKDNSDTMRREMEDAFKKSTQLQGKAMRSDLGAVEDRVSRLEKNVASQSDSQSCDAVAVQDLRTELSRLQESCKTRDRVVNTTKNEVESLKKSTDVQSERIQNLFGRITDQQLEIQALRTDVDQFKSEVLNSLNDHRVSSLTSIAKKIDDSIEQQNIELELIKAYNDRQAKELERIEKDLTTSVQKGLKEAEESLKASHDNAMALDRIDNELKSKATAFEKEVRDIRKSPHPVPQASSANDSSTAGLAPRIQQLETLTKKQQEDISVVSHNFRWLDHRFNNLETSKLHRAILKSLDPLLPKFEQGLRAVAKLEEEMQQTQATINGIVTKLEGNLEQLHSDFETRSRETKEKQDNMRDLLTEAQGAQIRSLIETSKNNEQISALTKQLDDIRRIVQRTENVIQSSPDTDGMGLSIKGSHERATAQYTRSKNAYGGQRESHPHFRPDREYEGRDSPDELNDDSSERTHSVLLEQFQATATKSIQSPVLRSPLPSPMRGRGARHGKRKHSETESPSRNDRRS</sequence>
<keyword evidence="1" id="KW-0175">Coiled coil</keyword>
<feature type="region of interest" description="Disordered" evidence="2">
    <location>
        <begin position="478"/>
        <end position="499"/>
    </location>
</feature>
<dbReference type="RefSeq" id="XP_016232496.1">
    <property type="nucleotide sequence ID" value="XM_016383873.1"/>
</dbReference>
<feature type="coiled-coil region" evidence="1">
    <location>
        <begin position="92"/>
        <end position="253"/>
    </location>
</feature>
<evidence type="ECO:0000313" key="3">
    <source>
        <dbReference type="EMBL" id="KIW12280.1"/>
    </source>
</evidence>